<dbReference type="Proteomes" id="UP001239994">
    <property type="component" value="Unassembled WGS sequence"/>
</dbReference>
<dbReference type="AlphaFoldDB" id="A0AAD9DTC9"/>
<dbReference type="Gene3D" id="3.40.50.300">
    <property type="entry name" value="P-loop containing nucleotide triphosphate hydrolases"/>
    <property type="match status" value="1"/>
</dbReference>
<evidence type="ECO:0000313" key="8">
    <source>
        <dbReference type="EMBL" id="KAK1792004.1"/>
    </source>
</evidence>
<accession>A0AAD9DTC9</accession>
<dbReference type="PANTHER" id="PTHR10605">
    <property type="entry name" value="HEPARAN SULFATE SULFOTRANSFERASE"/>
    <property type="match status" value="1"/>
</dbReference>
<gene>
    <name evidence="8" type="ORF">P4O66_001789</name>
</gene>
<comment type="caution">
    <text evidence="8">The sequence shown here is derived from an EMBL/GenBank/DDBJ whole genome shotgun (WGS) entry which is preliminary data.</text>
</comment>
<evidence type="ECO:0000256" key="4">
    <source>
        <dbReference type="PIRSR" id="PIRSR637359-2"/>
    </source>
</evidence>
<reference evidence="8" key="1">
    <citation type="submission" date="2023-03" db="EMBL/GenBank/DDBJ databases">
        <title>Electrophorus voltai genome.</title>
        <authorList>
            <person name="Bian C."/>
        </authorList>
    </citation>
    <scope>NUCLEOTIDE SEQUENCE</scope>
    <source>
        <strain evidence="8">CB-2022</strain>
        <tissue evidence="8">Muscle</tissue>
    </source>
</reference>
<keyword evidence="9" id="KW-1185">Reference proteome</keyword>
<name>A0AAD9DTC9_9TELE</name>
<evidence type="ECO:0000256" key="3">
    <source>
        <dbReference type="PIRSR" id="PIRSR637359-1"/>
    </source>
</evidence>
<sequence length="182" mass="19493">MVQPTGDGTLAQTQLCVCLQELRSSTTSGSSGSSASSATPAQIPDAAVSRRLPGAIIIGVRKGGTRALLEMLNLHPEVEVAKAEIHYFNLDENFRRGLDWYPRPDATHPPRAGDRREDPWLLHGTTGSNQDVVGKSRSEAPPDCPRPRRETRVRLHTSPAQPPAAEQAIPATGGAALASRPH</sequence>
<comment type="similarity">
    <text evidence="5">Belongs to the sulfotransferase 1 family.</text>
</comment>
<dbReference type="Pfam" id="PF00685">
    <property type="entry name" value="Sulfotransfer_1"/>
    <property type="match status" value="1"/>
</dbReference>
<evidence type="ECO:0000256" key="5">
    <source>
        <dbReference type="RuleBase" id="RU361155"/>
    </source>
</evidence>
<dbReference type="InterPro" id="IPR027417">
    <property type="entry name" value="P-loop_NTPase"/>
</dbReference>
<evidence type="ECO:0000256" key="1">
    <source>
        <dbReference type="ARBA" id="ARBA00022679"/>
    </source>
</evidence>
<dbReference type="InterPro" id="IPR000863">
    <property type="entry name" value="Sulfotransferase_dom"/>
</dbReference>
<dbReference type="SUPFAM" id="SSF52540">
    <property type="entry name" value="P-loop containing nucleoside triphosphate hydrolases"/>
    <property type="match status" value="1"/>
</dbReference>
<keyword evidence="1 5" id="KW-0808">Transferase</keyword>
<feature type="region of interest" description="Disordered" evidence="6">
    <location>
        <begin position="99"/>
        <end position="182"/>
    </location>
</feature>
<feature type="compositionally biased region" description="Basic and acidic residues" evidence="6">
    <location>
        <begin position="105"/>
        <end position="120"/>
    </location>
</feature>
<dbReference type="EC" id="2.8.2.-" evidence="5"/>
<dbReference type="GO" id="GO:0008467">
    <property type="term" value="F:[heparan sulfate]-glucosamine 3-sulfotransferase activity"/>
    <property type="evidence" value="ECO:0007669"/>
    <property type="project" value="TreeGrafter"/>
</dbReference>
<keyword evidence="2" id="KW-0325">Glycoprotein</keyword>
<proteinExistence type="inferred from homology"/>
<evidence type="ECO:0000256" key="2">
    <source>
        <dbReference type="ARBA" id="ARBA00023180"/>
    </source>
</evidence>
<feature type="compositionally biased region" description="Basic and acidic residues" evidence="6">
    <location>
        <begin position="134"/>
        <end position="153"/>
    </location>
</feature>
<evidence type="ECO:0000259" key="7">
    <source>
        <dbReference type="Pfam" id="PF00685"/>
    </source>
</evidence>
<organism evidence="8 9">
    <name type="scientific">Electrophorus voltai</name>
    <dbReference type="NCBI Taxonomy" id="2609070"/>
    <lineage>
        <taxon>Eukaryota</taxon>
        <taxon>Metazoa</taxon>
        <taxon>Chordata</taxon>
        <taxon>Craniata</taxon>
        <taxon>Vertebrata</taxon>
        <taxon>Euteleostomi</taxon>
        <taxon>Actinopterygii</taxon>
        <taxon>Neopterygii</taxon>
        <taxon>Teleostei</taxon>
        <taxon>Ostariophysi</taxon>
        <taxon>Gymnotiformes</taxon>
        <taxon>Gymnotoidei</taxon>
        <taxon>Gymnotidae</taxon>
        <taxon>Electrophorus</taxon>
    </lineage>
</organism>
<evidence type="ECO:0000313" key="9">
    <source>
        <dbReference type="Proteomes" id="UP001239994"/>
    </source>
</evidence>
<dbReference type="InterPro" id="IPR037359">
    <property type="entry name" value="NST/OST"/>
</dbReference>
<feature type="active site" description="For sulfotransferase activity" evidence="3">
    <location>
        <position position="62"/>
    </location>
</feature>
<dbReference type="EMBL" id="JAROKS010000019">
    <property type="protein sequence ID" value="KAK1792004.1"/>
    <property type="molecule type" value="Genomic_DNA"/>
</dbReference>
<protein>
    <recommendedName>
        <fullName evidence="5">Sulfotransferase</fullName>
        <ecNumber evidence="5">2.8.2.-</ecNumber>
    </recommendedName>
</protein>
<feature type="domain" description="Sulfotransferase" evidence="7">
    <location>
        <begin position="55"/>
        <end position="107"/>
    </location>
</feature>
<evidence type="ECO:0000256" key="6">
    <source>
        <dbReference type="SAM" id="MobiDB-lite"/>
    </source>
</evidence>
<feature type="binding site" evidence="4">
    <location>
        <begin position="62"/>
        <end position="66"/>
    </location>
    <ligand>
        <name>3'-phosphoadenylyl sulfate</name>
        <dbReference type="ChEBI" id="CHEBI:58339"/>
    </ligand>
</feature>
<dbReference type="PANTHER" id="PTHR10605:SF73">
    <property type="entry name" value="SULFOTRANSFERASE"/>
    <property type="match status" value="1"/>
</dbReference>